<dbReference type="AlphaFoldDB" id="A0A7W8J807"/>
<dbReference type="Pfam" id="PF01261">
    <property type="entry name" value="AP_endonuc_2"/>
    <property type="match status" value="1"/>
</dbReference>
<evidence type="ECO:0000259" key="2">
    <source>
        <dbReference type="Pfam" id="PF01261"/>
    </source>
</evidence>
<dbReference type="PANTHER" id="PTHR12110">
    <property type="entry name" value="HYDROXYPYRUVATE ISOMERASE"/>
    <property type="match status" value="1"/>
</dbReference>
<proteinExistence type="predicted"/>
<dbReference type="SUPFAM" id="SSF51658">
    <property type="entry name" value="Xylose isomerase-like"/>
    <property type="match status" value="1"/>
</dbReference>
<protein>
    <submittedName>
        <fullName evidence="3">Sugar phosphate isomerase/epimerase</fullName>
    </submittedName>
</protein>
<dbReference type="PROSITE" id="PS51318">
    <property type="entry name" value="TAT"/>
    <property type="match status" value="1"/>
</dbReference>
<name>A0A7W8J807_9BACT</name>
<evidence type="ECO:0000256" key="1">
    <source>
        <dbReference type="SAM" id="SignalP"/>
    </source>
</evidence>
<dbReference type="InterPro" id="IPR050312">
    <property type="entry name" value="IolE/XylAMocC-like"/>
</dbReference>
<evidence type="ECO:0000313" key="4">
    <source>
        <dbReference type="Proteomes" id="UP000569092"/>
    </source>
</evidence>
<organism evidence="3 4">
    <name type="scientific">Tunturiibacter lichenicola</name>
    <dbReference type="NCBI Taxonomy" id="2051959"/>
    <lineage>
        <taxon>Bacteria</taxon>
        <taxon>Pseudomonadati</taxon>
        <taxon>Acidobacteriota</taxon>
        <taxon>Terriglobia</taxon>
        <taxon>Terriglobales</taxon>
        <taxon>Acidobacteriaceae</taxon>
        <taxon>Tunturiibacter</taxon>
    </lineage>
</organism>
<keyword evidence="1" id="KW-0732">Signal</keyword>
<dbReference type="PANTHER" id="PTHR12110:SF41">
    <property type="entry name" value="INOSOSE DEHYDRATASE"/>
    <property type="match status" value="1"/>
</dbReference>
<accession>A0A7W8J807</accession>
<dbReference type="Proteomes" id="UP000569092">
    <property type="component" value="Unassembled WGS sequence"/>
</dbReference>
<feature type="domain" description="Xylose isomerase-like TIM barrel" evidence="2">
    <location>
        <begin position="54"/>
        <end position="306"/>
    </location>
</feature>
<dbReference type="InterPro" id="IPR036237">
    <property type="entry name" value="Xyl_isomerase-like_sf"/>
</dbReference>
<dbReference type="EMBL" id="JACHDZ010000003">
    <property type="protein sequence ID" value="MBB5344304.1"/>
    <property type="molecule type" value="Genomic_DNA"/>
</dbReference>
<keyword evidence="3" id="KW-0413">Isomerase</keyword>
<feature type="signal peptide" evidence="1">
    <location>
        <begin position="1"/>
        <end position="28"/>
    </location>
</feature>
<sequence length="321" mass="35527">MKSVSRRQFVGGSAGLVASLSLPMRAWAATSPFKIAVISDEISQDFDHACSVIANDFGLHYVELREIWGKNLQTVSDAEIAEALKILTKYNLQVTDIASPLFKVDWPGAPKSKYSSKEDLHGAAESAYKQQDEVLTRSISLAKQFKTDKIRCFDFWRLDDVAPYRAAINEKLRASAEITGQHGILLVIENEFACNTATGREAAKTLEAVQSPHFVLNWDPGNAVMRGELDAFPGGWDALPKNRIHHCHCKNAVKDDSGKIVWSPVDKGLIDWTAQYRALKESGYRDAVSLETHWRGAGTPEASTRISWAGMKQCLINSGTF</sequence>
<dbReference type="InterPro" id="IPR013022">
    <property type="entry name" value="Xyl_isomerase-like_TIM-brl"/>
</dbReference>
<dbReference type="InterPro" id="IPR006311">
    <property type="entry name" value="TAT_signal"/>
</dbReference>
<dbReference type="Gene3D" id="3.20.20.150">
    <property type="entry name" value="Divalent-metal-dependent TIM barrel enzymes"/>
    <property type="match status" value="1"/>
</dbReference>
<comment type="caution">
    <text evidence="3">The sequence shown here is derived from an EMBL/GenBank/DDBJ whole genome shotgun (WGS) entry which is preliminary data.</text>
</comment>
<feature type="chain" id="PRO_5031000313" evidence="1">
    <location>
        <begin position="29"/>
        <end position="321"/>
    </location>
</feature>
<reference evidence="3 4" key="1">
    <citation type="submission" date="2020-08" db="EMBL/GenBank/DDBJ databases">
        <title>Genomic Encyclopedia of Type Strains, Phase IV (KMG-V): Genome sequencing to study the core and pangenomes of soil and plant-associated prokaryotes.</title>
        <authorList>
            <person name="Whitman W."/>
        </authorList>
    </citation>
    <scope>NUCLEOTIDE SEQUENCE [LARGE SCALE GENOMIC DNA]</scope>
    <source>
        <strain evidence="3 4">M8US30</strain>
    </source>
</reference>
<evidence type="ECO:0000313" key="3">
    <source>
        <dbReference type="EMBL" id="MBB5344304.1"/>
    </source>
</evidence>
<gene>
    <name evidence="3" type="ORF">HDF10_002283</name>
</gene>
<dbReference type="GO" id="GO:0016853">
    <property type="term" value="F:isomerase activity"/>
    <property type="evidence" value="ECO:0007669"/>
    <property type="project" value="UniProtKB-KW"/>
</dbReference>